<accession>A0A1H8VRW3</accession>
<dbReference type="OrthoDB" id="2627617at2"/>
<dbReference type="EMBL" id="CP076607">
    <property type="protein sequence ID" value="QWU15676.1"/>
    <property type="molecule type" value="Genomic_DNA"/>
</dbReference>
<organism evidence="2 3">
    <name type="scientific">Paenibacillus sophorae</name>
    <dbReference type="NCBI Taxonomy" id="1333845"/>
    <lineage>
        <taxon>Bacteria</taxon>
        <taxon>Bacillati</taxon>
        <taxon>Bacillota</taxon>
        <taxon>Bacilli</taxon>
        <taxon>Bacillales</taxon>
        <taxon>Paenibacillaceae</taxon>
        <taxon>Paenibacillus</taxon>
    </lineage>
</organism>
<sequence length="106" mass="12024">MTEEKKDQVQEGGAEVYTFARPVTFEGEVYEKITLDFEKLDGNDALAVLRQYTAETKKEGYAQEMDREYQAYFVAKAAGVHVGLIKAASAKDFTKLTLRARNFLLF</sequence>
<protein>
    <submittedName>
        <fullName evidence="1">Phage tail assembly protein</fullName>
    </submittedName>
</protein>
<dbReference type="AlphaFoldDB" id="A0A1H8VRW3"/>
<dbReference type="Proteomes" id="UP000198809">
    <property type="component" value="Unassembled WGS sequence"/>
</dbReference>
<reference evidence="2 3" key="1">
    <citation type="submission" date="2016-10" db="EMBL/GenBank/DDBJ databases">
        <authorList>
            <person name="de Groot N.N."/>
        </authorList>
    </citation>
    <scope>NUCLEOTIDE SEQUENCE [LARGE SCALE GENOMIC DNA]</scope>
    <source>
        <strain evidence="2 3">CGMCC 1.10238</strain>
    </source>
</reference>
<evidence type="ECO:0000313" key="2">
    <source>
        <dbReference type="EMBL" id="SEP18152.1"/>
    </source>
</evidence>
<dbReference type="RefSeq" id="WP_051500602.1">
    <property type="nucleotide sequence ID" value="NZ_CP076607.1"/>
</dbReference>
<keyword evidence="4" id="KW-1185">Reference proteome</keyword>
<proteinExistence type="predicted"/>
<evidence type="ECO:0000313" key="4">
    <source>
        <dbReference type="Proteomes" id="UP000683429"/>
    </source>
</evidence>
<evidence type="ECO:0000313" key="3">
    <source>
        <dbReference type="Proteomes" id="UP000198809"/>
    </source>
</evidence>
<evidence type="ECO:0000313" key="1">
    <source>
        <dbReference type="EMBL" id="QWU15676.1"/>
    </source>
</evidence>
<dbReference type="STRING" id="1333845.SAMN04487895_12721"/>
<dbReference type="EMBL" id="FODH01000027">
    <property type="protein sequence ID" value="SEP18152.1"/>
    <property type="molecule type" value="Genomic_DNA"/>
</dbReference>
<reference evidence="1 4" key="2">
    <citation type="submission" date="2021-06" db="EMBL/GenBank/DDBJ databases">
        <title>Whole genome sequence of Paenibacillus sophorae DSM23020 for comparative genomics.</title>
        <authorList>
            <person name="Kim M.-J."/>
            <person name="Lee G."/>
            <person name="Shin J.-H."/>
        </authorList>
    </citation>
    <scope>NUCLEOTIDE SEQUENCE [LARGE SCALE GENOMIC DNA]</scope>
    <source>
        <strain evidence="1 4">DSM 23020</strain>
    </source>
</reference>
<name>A0A1H8VRW3_9BACL</name>
<dbReference type="Proteomes" id="UP000683429">
    <property type="component" value="Chromosome"/>
</dbReference>
<gene>
    <name evidence="1" type="ORF">KP014_28320</name>
    <name evidence="2" type="ORF">SAMN04487895_12721</name>
</gene>